<dbReference type="PROSITE" id="PS51318">
    <property type="entry name" value="TAT"/>
    <property type="match status" value="1"/>
</dbReference>
<gene>
    <name evidence="3" type="ORF">J2S42_000215</name>
</gene>
<dbReference type="GO" id="GO:1904680">
    <property type="term" value="F:peptide transmembrane transporter activity"/>
    <property type="evidence" value="ECO:0007669"/>
    <property type="project" value="TreeGrafter"/>
</dbReference>
<dbReference type="InterPro" id="IPR030678">
    <property type="entry name" value="Peptide/Ni-bd"/>
</dbReference>
<organism evidence="3 4">
    <name type="scientific">Catenuloplanes indicus</name>
    <dbReference type="NCBI Taxonomy" id="137267"/>
    <lineage>
        <taxon>Bacteria</taxon>
        <taxon>Bacillati</taxon>
        <taxon>Actinomycetota</taxon>
        <taxon>Actinomycetes</taxon>
        <taxon>Micromonosporales</taxon>
        <taxon>Micromonosporaceae</taxon>
        <taxon>Catenuloplanes</taxon>
    </lineage>
</organism>
<dbReference type="RefSeq" id="WP_307234255.1">
    <property type="nucleotide sequence ID" value="NZ_JAUSUZ010000001.1"/>
</dbReference>
<proteinExistence type="predicted"/>
<dbReference type="PIRSF" id="PIRSF002741">
    <property type="entry name" value="MppA"/>
    <property type="match status" value="1"/>
</dbReference>
<comment type="caution">
    <text evidence="3">The sequence shown here is derived from an EMBL/GenBank/DDBJ whole genome shotgun (WGS) entry which is preliminary data.</text>
</comment>
<evidence type="ECO:0000256" key="1">
    <source>
        <dbReference type="SAM" id="SignalP"/>
    </source>
</evidence>
<dbReference type="Pfam" id="PF00496">
    <property type="entry name" value="SBP_bac_5"/>
    <property type="match status" value="1"/>
</dbReference>
<dbReference type="PANTHER" id="PTHR30290:SF65">
    <property type="entry name" value="MONOACYL PHOSPHATIDYLINOSITOL TETRAMANNOSIDE-BINDING PROTEIN LPQW-RELATED"/>
    <property type="match status" value="1"/>
</dbReference>
<keyword evidence="4" id="KW-1185">Reference proteome</keyword>
<dbReference type="GO" id="GO:0043190">
    <property type="term" value="C:ATP-binding cassette (ABC) transporter complex"/>
    <property type="evidence" value="ECO:0007669"/>
    <property type="project" value="InterPro"/>
</dbReference>
<dbReference type="InterPro" id="IPR000914">
    <property type="entry name" value="SBP_5_dom"/>
</dbReference>
<accession>A0AAE3VTH0</accession>
<protein>
    <submittedName>
        <fullName evidence="3">Peptide/nickel transport system substrate-binding protein</fullName>
    </submittedName>
</protein>
<dbReference type="InterPro" id="IPR006311">
    <property type="entry name" value="TAT_signal"/>
</dbReference>
<dbReference type="AlphaFoldDB" id="A0AAE3VTH0"/>
<evidence type="ECO:0000259" key="2">
    <source>
        <dbReference type="Pfam" id="PF00496"/>
    </source>
</evidence>
<reference evidence="3 4" key="1">
    <citation type="submission" date="2023-07" db="EMBL/GenBank/DDBJ databases">
        <title>Sequencing the genomes of 1000 actinobacteria strains.</title>
        <authorList>
            <person name="Klenk H.-P."/>
        </authorList>
    </citation>
    <scope>NUCLEOTIDE SEQUENCE [LARGE SCALE GENOMIC DNA]</scope>
    <source>
        <strain evidence="3 4">DSM 44709</strain>
    </source>
</reference>
<sequence length="526" mass="55388">MTSHIRRRSLLRGGAWTAAALAASPALLAACGNDTEPSATGPSGPPKAGGTLRAAFVGAGASETLSYFHGGTNLDFVRARAMHATLGNLDPSAPDGVRYEVLDGIDVSPDLTSYTLRIRPGLTFSDGSPLTARDVLYSLITPFQDAKSLAVYKTPGRNFDLAKAEVKDPLTLILPTLRPIADGRLVLCQGNYLVLKEGSRFEQAAPTSGPFRLTTFEAGQGAALVRNDAFTLHEVLLDGLELRNIADSDARAAALTGGQIDFAGDLAPITARNLDGSGTVTVTRSEAPYVSGLFFRLNMTQKPFDDPRVRTAFKLAANRQAMLDTALHGQGLIGNDLLSPGFPGYAEDIAQRPYDPEAARALLAEAGAQNLEVTLTTGPETPGMVEVATLYVENLTQIGVKATLRELPAGQLFADFPAYVKLPFAASFSVPVPPMPLYQSSYGGKNPSALGWNRPDVDAEVTKARAAADPAAAATAAATAQRAMWTDGNTVAPVFKPFITAAVPGVRGVADDLFAQFPGFSRASLR</sequence>
<evidence type="ECO:0000313" key="4">
    <source>
        <dbReference type="Proteomes" id="UP001240236"/>
    </source>
</evidence>
<dbReference type="GO" id="GO:0015833">
    <property type="term" value="P:peptide transport"/>
    <property type="evidence" value="ECO:0007669"/>
    <property type="project" value="TreeGrafter"/>
</dbReference>
<keyword evidence="1" id="KW-0732">Signal</keyword>
<feature type="signal peptide" evidence="1">
    <location>
        <begin position="1"/>
        <end position="29"/>
    </location>
</feature>
<dbReference type="Gene3D" id="3.40.190.10">
    <property type="entry name" value="Periplasmic binding protein-like II"/>
    <property type="match status" value="1"/>
</dbReference>
<name>A0AAE3VTH0_9ACTN</name>
<dbReference type="PANTHER" id="PTHR30290">
    <property type="entry name" value="PERIPLASMIC BINDING COMPONENT OF ABC TRANSPORTER"/>
    <property type="match status" value="1"/>
</dbReference>
<feature type="domain" description="Solute-binding protein family 5" evidence="2">
    <location>
        <begin position="105"/>
        <end position="431"/>
    </location>
</feature>
<dbReference type="Gene3D" id="3.10.105.10">
    <property type="entry name" value="Dipeptide-binding Protein, Domain 3"/>
    <property type="match status" value="1"/>
</dbReference>
<evidence type="ECO:0000313" key="3">
    <source>
        <dbReference type="EMBL" id="MDQ0363546.1"/>
    </source>
</evidence>
<dbReference type="EMBL" id="JAUSUZ010000001">
    <property type="protein sequence ID" value="MDQ0363546.1"/>
    <property type="molecule type" value="Genomic_DNA"/>
</dbReference>
<dbReference type="Proteomes" id="UP001240236">
    <property type="component" value="Unassembled WGS sequence"/>
</dbReference>
<dbReference type="PROSITE" id="PS51257">
    <property type="entry name" value="PROKAR_LIPOPROTEIN"/>
    <property type="match status" value="1"/>
</dbReference>
<dbReference type="GO" id="GO:0042597">
    <property type="term" value="C:periplasmic space"/>
    <property type="evidence" value="ECO:0007669"/>
    <property type="project" value="UniProtKB-ARBA"/>
</dbReference>
<feature type="chain" id="PRO_5042211634" evidence="1">
    <location>
        <begin position="30"/>
        <end position="526"/>
    </location>
</feature>
<dbReference type="InterPro" id="IPR039424">
    <property type="entry name" value="SBP_5"/>
</dbReference>
<dbReference type="SUPFAM" id="SSF53850">
    <property type="entry name" value="Periplasmic binding protein-like II"/>
    <property type="match status" value="1"/>
</dbReference>